<protein>
    <submittedName>
        <fullName evidence="1">Uncharacterized protein</fullName>
    </submittedName>
</protein>
<reference evidence="1 2" key="2">
    <citation type="journal article" date="2022" name="Mol. Ecol. Resour.">
        <title>The genomes of chicory, endive, great burdock and yacon provide insights into Asteraceae paleo-polyploidization history and plant inulin production.</title>
        <authorList>
            <person name="Fan W."/>
            <person name="Wang S."/>
            <person name="Wang H."/>
            <person name="Wang A."/>
            <person name="Jiang F."/>
            <person name="Liu H."/>
            <person name="Zhao H."/>
            <person name="Xu D."/>
            <person name="Zhang Y."/>
        </authorList>
    </citation>
    <scope>NUCLEOTIDE SEQUENCE [LARGE SCALE GENOMIC DNA]</scope>
    <source>
        <strain evidence="2">cv. Punajuju</strain>
        <tissue evidence="1">Leaves</tissue>
    </source>
</reference>
<evidence type="ECO:0000313" key="1">
    <source>
        <dbReference type="EMBL" id="KAI3740160.1"/>
    </source>
</evidence>
<dbReference type="Proteomes" id="UP001055811">
    <property type="component" value="Linkage Group LG05"/>
</dbReference>
<sequence length="73" mass="7866">MASPSNLKKGTILQDLYLALAITFSTNLFVRFDDNLTCNNLLIVSKQVTCSTRGDLGPACNAAFISKGCLQKP</sequence>
<evidence type="ECO:0000313" key="2">
    <source>
        <dbReference type="Proteomes" id="UP001055811"/>
    </source>
</evidence>
<accession>A0ACB9D0S2</accession>
<reference evidence="2" key="1">
    <citation type="journal article" date="2022" name="Mol. Ecol. Resour.">
        <title>The genomes of chicory, endive, great burdock and yacon provide insights into Asteraceae palaeo-polyploidization history and plant inulin production.</title>
        <authorList>
            <person name="Fan W."/>
            <person name="Wang S."/>
            <person name="Wang H."/>
            <person name="Wang A."/>
            <person name="Jiang F."/>
            <person name="Liu H."/>
            <person name="Zhao H."/>
            <person name="Xu D."/>
            <person name="Zhang Y."/>
        </authorList>
    </citation>
    <scope>NUCLEOTIDE SEQUENCE [LARGE SCALE GENOMIC DNA]</scope>
    <source>
        <strain evidence="2">cv. Punajuju</strain>
    </source>
</reference>
<dbReference type="EMBL" id="CM042013">
    <property type="protein sequence ID" value="KAI3740160.1"/>
    <property type="molecule type" value="Genomic_DNA"/>
</dbReference>
<name>A0ACB9D0S2_CICIN</name>
<gene>
    <name evidence="1" type="ORF">L2E82_30582</name>
</gene>
<keyword evidence="2" id="KW-1185">Reference proteome</keyword>
<organism evidence="1 2">
    <name type="scientific">Cichorium intybus</name>
    <name type="common">Chicory</name>
    <dbReference type="NCBI Taxonomy" id="13427"/>
    <lineage>
        <taxon>Eukaryota</taxon>
        <taxon>Viridiplantae</taxon>
        <taxon>Streptophyta</taxon>
        <taxon>Embryophyta</taxon>
        <taxon>Tracheophyta</taxon>
        <taxon>Spermatophyta</taxon>
        <taxon>Magnoliopsida</taxon>
        <taxon>eudicotyledons</taxon>
        <taxon>Gunneridae</taxon>
        <taxon>Pentapetalae</taxon>
        <taxon>asterids</taxon>
        <taxon>campanulids</taxon>
        <taxon>Asterales</taxon>
        <taxon>Asteraceae</taxon>
        <taxon>Cichorioideae</taxon>
        <taxon>Cichorieae</taxon>
        <taxon>Cichoriinae</taxon>
        <taxon>Cichorium</taxon>
    </lineage>
</organism>
<comment type="caution">
    <text evidence="1">The sequence shown here is derived from an EMBL/GenBank/DDBJ whole genome shotgun (WGS) entry which is preliminary data.</text>
</comment>
<proteinExistence type="predicted"/>